<organism evidence="2 3">
    <name type="scientific">Duganella aquatilis</name>
    <dbReference type="NCBI Taxonomy" id="2666082"/>
    <lineage>
        <taxon>Bacteria</taxon>
        <taxon>Pseudomonadati</taxon>
        <taxon>Pseudomonadota</taxon>
        <taxon>Betaproteobacteria</taxon>
        <taxon>Burkholderiales</taxon>
        <taxon>Oxalobacteraceae</taxon>
        <taxon>Telluria group</taxon>
        <taxon>Duganella</taxon>
    </lineage>
</organism>
<name>A0A844CXB3_9BURK</name>
<comment type="caution">
    <text evidence="2">The sequence shown here is derived from an EMBL/GenBank/DDBJ whole genome shotgun (WGS) entry which is preliminary data.</text>
</comment>
<evidence type="ECO:0000313" key="3">
    <source>
        <dbReference type="Proteomes" id="UP000439986"/>
    </source>
</evidence>
<keyword evidence="1" id="KW-1133">Transmembrane helix</keyword>
<dbReference type="AlphaFoldDB" id="A0A844CXB3"/>
<proteinExistence type="predicted"/>
<feature type="transmembrane region" description="Helical" evidence="1">
    <location>
        <begin position="97"/>
        <end position="114"/>
    </location>
</feature>
<evidence type="ECO:0000256" key="1">
    <source>
        <dbReference type="SAM" id="Phobius"/>
    </source>
</evidence>
<feature type="transmembrane region" description="Helical" evidence="1">
    <location>
        <begin position="64"/>
        <end position="82"/>
    </location>
</feature>
<dbReference type="Proteomes" id="UP000439986">
    <property type="component" value="Unassembled WGS sequence"/>
</dbReference>
<evidence type="ECO:0008006" key="4">
    <source>
        <dbReference type="Google" id="ProtNLM"/>
    </source>
</evidence>
<protein>
    <recommendedName>
        <fullName evidence="4">DUF1404 domain-containing protein</fullName>
    </recommendedName>
</protein>
<gene>
    <name evidence="2" type="ORF">GJ698_15230</name>
</gene>
<feature type="transmembrane region" description="Helical" evidence="1">
    <location>
        <begin position="34"/>
        <end position="52"/>
    </location>
</feature>
<feature type="transmembrane region" description="Helical" evidence="1">
    <location>
        <begin position="160"/>
        <end position="179"/>
    </location>
</feature>
<reference evidence="2 3" key="1">
    <citation type="submission" date="2019-11" db="EMBL/GenBank/DDBJ databases">
        <title>Novel species isolated from a subtropical stream in China.</title>
        <authorList>
            <person name="Lu H."/>
        </authorList>
    </citation>
    <scope>NUCLEOTIDE SEQUENCE [LARGE SCALE GENOMIC DNA]</scope>
    <source>
        <strain evidence="2 3">FT26W</strain>
    </source>
</reference>
<feature type="transmembrane region" description="Helical" evidence="1">
    <location>
        <begin position="123"/>
        <end position="140"/>
    </location>
</feature>
<keyword evidence="1" id="KW-0812">Transmembrane</keyword>
<sequence>MKDWRTLCIVSFSAALLGHHWLEGSMLRHMLVQLPLLVLSGVLYAVGVGGQFRAVGRWYANIDQYGVTGLTAGLLVSAYWMIPRMLEKSLTDPLTEAAKFVSLVMLGMALPASLRRASWITQLFYLGNFSWMTAIVGIQYQTLPQRLCNAYVLDDQVDTGMAIVGAAVLVAVLWCWRLAPAILRRE</sequence>
<evidence type="ECO:0000313" key="2">
    <source>
        <dbReference type="EMBL" id="MRW85437.1"/>
    </source>
</evidence>
<dbReference type="RefSeq" id="WP_154358512.1">
    <property type="nucleotide sequence ID" value="NZ_WKJL01000010.1"/>
</dbReference>
<accession>A0A844CXB3</accession>
<dbReference type="EMBL" id="WKJL01000010">
    <property type="protein sequence ID" value="MRW85437.1"/>
    <property type="molecule type" value="Genomic_DNA"/>
</dbReference>
<keyword evidence="1" id="KW-0472">Membrane</keyword>
<keyword evidence="3" id="KW-1185">Reference proteome</keyword>